<feature type="signal peptide" evidence="2">
    <location>
        <begin position="1"/>
        <end position="24"/>
    </location>
</feature>
<evidence type="ECO:0000256" key="2">
    <source>
        <dbReference type="SAM" id="SignalP"/>
    </source>
</evidence>
<dbReference type="Gene3D" id="1.25.40.10">
    <property type="entry name" value="Tetratricopeptide repeat domain"/>
    <property type="match status" value="3"/>
</dbReference>
<dbReference type="AlphaFoldDB" id="A0A9D2HD23"/>
<keyword evidence="2" id="KW-0732">Signal</keyword>
<evidence type="ECO:0000313" key="3">
    <source>
        <dbReference type="EMBL" id="HJA09008.1"/>
    </source>
</evidence>
<feature type="compositionally biased region" description="Low complexity" evidence="1">
    <location>
        <begin position="139"/>
        <end position="192"/>
    </location>
</feature>
<feature type="region of interest" description="Disordered" evidence="1">
    <location>
        <begin position="136"/>
        <end position="471"/>
    </location>
</feature>
<feature type="chain" id="PRO_5039468131" evidence="2">
    <location>
        <begin position="25"/>
        <end position="1147"/>
    </location>
</feature>
<organism evidence="3 4">
    <name type="scientific">Candidatus Mailhella merdigallinarum</name>
    <dbReference type="NCBI Taxonomy" id="2838658"/>
    <lineage>
        <taxon>Bacteria</taxon>
        <taxon>Pseudomonadati</taxon>
        <taxon>Thermodesulfobacteriota</taxon>
        <taxon>Desulfovibrionia</taxon>
        <taxon>Desulfovibrionales</taxon>
        <taxon>Desulfovibrionaceae</taxon>
        <taxon>Mailhella</taxon>
    </lineage>
</organism>
<dbReference type="Proteomes" id="UP000824225">
    <property type="component" value="Unassembled WGS sequence"/>
</dbReference>
<feature type="compositionally biased region" description="Low complexity" evidence="1">
    <location>
        <begin position="286"/>
        <end position="296"/>
    </location>
</feature>
<dbReference type="EMBL" id="DXAN01000023">
    <property type="protein sequence ID" value="HJA09008.1"/>
    <property type="molecule type" value="Genomic_DNA"/>
</dbReference>
<reference evidence="3" key="1">
    <citation type="journal article" date="2021" name="PeerJ">
        <title>Extensive microbial diversity within the chicken gut microbiome revealed by metagenomics and culture.</title>
        <authorList>
            <person name="Gilroy R."/>
            <person name="Ravi A."/>
            <person name="Getino M."/>
            <person name="Pursley I."/>
            <person name="Horton D.L."/>
            <person name="Alikhan N.F."/>
            <person name="Baker D."/>
            <person name="Gharbi K."/>
            <person name="Hall N."/>
            <person name="Watson M."/>
            <person name="Adriaenssens E.M."/>
            <person name="Foster-Nyarko E."/>
            <person name="Jarju S."/>
            <person name="Secka A."/>
            <person name="Antonio M."/>
            <person name="Oren A."/>
            <person name="Chaudhuri R.R."/>
            <person name="La Ragione R."/>
            <person name="Hildebrand F."/>
            <person name="Pallen M.J."/>
        </authorList>
    </citation>
    <scope>NUCLEOTIDE SEQUENCE</scope>
    <source>
        <strain evidence="3">CHK186-16707</strain>
    </source>
</reference>
<gene>
    <name evidence="3" type="ORF">H9962_07460</name>
</gene>
<protein>
    <submittedName>
        <fullName evidence="3">Tetratricopeptide repeat protein</fullName>
    </submittedName>
</protein>
<feature type="compositionally biased region" description="Polar residues" evidence="1">
    <location>
        <begin position="193"/>
        <end position="203"/>
    </location>
</feature>
<evidence type="ECO:0000313" key="4">
    <source>
        <dbReference type="Proteomes" id="UP000824225"/>
    </source>
</evidence>
<reference evidence="3" key="2">
    <citation type="submission" date="2021-04" db="EMBL/GenBank/DDBJ databases">
        <authorList>
            <person name="Gilroy R."/>
        </authorList>
    </citation>
    <scope>NUCLEOTIDE SEQUENCE</scope>
    <source>
        <strain evidence="3">CHK186-16707</strain>
    </source>
</reference>
<feature type="compositionally biased region" description="Low complexity" evidence="1">
    <location>
        <begin position="308"/>
        <end position="337"/>
    </location>
</feature>
<sequence>MKYAVPSLLLCLPLAALPLGEADAAAWRWSQTSGREQITIVPDVPPTRADTRRTGEQTLTLTLTPPPQHLELQGAGPGAQALFSGLSLDNGELRLSTSSAAFGFIAAPPTAEGVVIVLYPDPLGLRWRPGGELAPMPPVAASSPSAGDAPSSSVPQISGPSSPPSATAASSASSSAPAPSEAPSSAAPSNPSGTERPSSTVPDTASPVAATATEAPETISPPSVSEPQTAALPSVPPVTAQEAPSAPHTPSTSDLPEHVVSSPEPSNAVSAGSPEKAIAQRDADPEAPVAEPAQEASVSELEAPHSQALSPAPENASPASLSPASSVPAAVSSAPAAIPTVRGRLNRGGPETWPEDQALSSVPTPSTPTEPFSEASPPPVPPSVSSGSQQILSTSVSDSPATGDPVAEGKTPTVPPSASPEAEISVVETSAPTEQVPSQTGKLATQLSEYQEEAPAGTNGETERKTPEQEQAAETLPIYVDEEGNPVPPPPDVPALQAAMRDAMKDGRYQDVLPSVQTLRQVELNREDREEMLYNAMTALYETTRPNFTAYTQDLINAANEAMNFNLESPRVPDALAVLATVNLALGNVEDARGYVQLMRRKYPANVQVPASLLELGAKQMERQEYAEATLTFQTILQDYPDSPLAKDAARLETYALYRQGHTDRALTLVDFVERRWPRLYLEDPDYLAVSADIRFRQGHLEDALRTYWTQYNLNPAAPESASTLYHIAEVYYLLHNPDAAAKVLDELVRAFPLSAEAPAALLRLGENGIHKGNPTVDELFAVYEAPNPRLPGLYYQRIIKEYPQSPEFMTAQLRTTVWQLWNKEYYPAMTAARSFLIDYADKPESLRARTVLLRGFAHELALSLEEENYERVLRLWDDFPQVHDEYLPLEPDMRMALARAHLNRGNEQEGLELLSAFLDGPGDTDAALYTYNLFLATYLRQQNWDAILTLGEKVAAWPLPEEARNQLDYALALSAENLGLQGRALPLWRKLADRTDIPLYQRAYATYFLARDAENRQDLRDAYQYNLDTLGMFTQLQDEQSPYADQERIRESIAALMDVTEIAGRYAEALEWANRYALFVPENSPDYAGLQFREAGLHRKMGDMARWRALLQGIVDREPDSVFGKMAASELRTQDVARDLTRFTGN</sequence>
<dbReference type="Pfam" id="PF13174">
    <property type="entry name" value="TPR_6"/>
    <property type="match status" value="1"/>
</dbReference>
<dbReference type="InterPro" id="IPR019734">
    <property type="entry name" value="TPR_rpt"/>
</dbReference>
<accession>A0A9D2HD23</accession>
<proteinExistence type="predicted"/>
<feature type="compositionally biased region" description="Low complexity" evidence="1">
    <location>
        <begin position="360"/>
        <end position="375"/>
    </location>
</feature>
<name>A0A9D2HD23_9BACT</name>
<feature type="compositionally biased region" description="Polar residues" evidence="1">
    <location>
        <begin position="427"/>
        <end position="449"/>
    </location>
</feature>
<feature type="compositionally biased region" description="Polar residues" evidence="1">
    <location>
        <begin position="389"/>
        <end position="400"/>
    </location>
</feature>
<dbReference type="InterPro" id="IPR011990">
    <property type="entry name" value="TPR-like_helical_dom_sf"/>
</dbReference>
<dbReference type="SUPFAM" id="SSF48452">
    <property type="entry name" value="TPR-like"/>
    <property type="match status" value="1"/>
</dbReference>
<comment type="caution">
    <text evidence="3">The sequence shown here is derived from an EMBL/GenBank/DDBJ whole genome shotgun (WGS) entry which is preliminary data.</text>
</comment>
<evidence type="ECO:0000256" key="1">
    <source>
        <dbReference type="SAM" id="MobiDB-lite"/>
    </source>
</evidence>
<feature type="compositionally biased region" description="Low complexity" evidence="1">
    <location>
        <begin position="204"/>
        <end position="222"/>
    </location>
</feature>